<keyword evidence="2" id="KW-0812">Transmembrane</keyword>
<dbReference type="FunFam" id="2.70.70.10:FF:000006">
    <property type="entry name" value="M23 family peptidase"/>
    <property type="match status" value="1"/>
</dbReference>
<dbReference type="GO" id="GO:0004222">
    <property type="term" value="F:metalloendopeptidase activity"/>
    <property type="evidence" value="ECO:0007669"/>
    <property type="project" value="TreeGrafter"/>
</dbReference>
<dbReference type="RefSeq" id="WP_052953031.1">
    <property type="nucleotide sequence ID" value="NZ_FOMB01000008.1"/>
</dbReference>
<feature type="transmembrane region" description="Helical" evidence="2">
    <location>
        <begin position="27"/>
        <end position="50"/>
    </location>
</feature>
<evidence type="ECO:0000256" key="1">
    <source>
        <dbReference type="SAM" id="Coils"/>
    </source>
</evidence>
<dbReference type="Proteomes" id="UP000182258">
    <property type="component" value="Unassembled WGS sequence"/>
</dbReference>
<dbReference type="EMBL" id="FOMB01000008">
    <property type="protein sequence ID" value="SFC63526.1"/>
    <property type="molecule type" value="Genomic_DNA"/>
</dbReference>
<dbReference type="SUPFAM" id="SSF51261">
    <property type="entry name" value="Duplicated hybrid motif"/>
    <property type="match status" value="1"/>
</dbReference>
<dbReference type="PANTHER" id="PTHR21666:SF291">
    <property type="entry name" value="STAGE II SPORULATION PROTEIN Q"/>
    <property type="match status" value="1"/>
</dbReference>
<keyword evidence="2" id="KW-0472">Membrane</keyword>
<dbReference type="Pfam" id="PF01551">
    <property type="entry name" value="Peptidase_M23"/>
    <property type="match status" value="1"/>
</dbReference>
<gene>
    <name evidence="4" type="ORF">SAMN04488059_10826</name>
</gene>
<dbReference type="InterPro" id="IPR016047">
    <property type="entry name" value="M23ase_b-sheet_dom"/>
</dbReference>
<evidence type="ECO:0000259" key="3">
    <source>
        <dbReference type="Pfam" id="PF01551"/>
    </source>
</evidence>
<dbReference type="PANTHER" id="PTHR21666">
    <property type="entry name" value="PEPTIDASE-RELATED"/>
    <property type="match status" value="1"/>
</dbReference>
<accession>A0A1I1KRT0</accession>
<keyword evidence="2" id="KW-1133">Transmembrane helix</keyword>
<keyword evidence="1" id="KW-0175">Coiled coil</keyword>
<evidence type="ECO:0000256" key="2">
    <source>
        <dbReference type="SAM" id="Phobius"/>
    </source>
</evidence>
<evidence type="ECO:0000313" key="5">
    <source>
        <dbReference type="Proteomes" id="UP000182258"/>
    </source>
</evidence>
<dbReference type="Gene3D" id="2.70.70.10">
    <property type="entry name" value="Glucose Permease (Domain IIA)"/>
    <property type="match status" value="1"/>
</dbReference>
<feature type="coiled-coil region" evidence="1">
    <location>
        <begin position="65"/>
        <end position="110"/>
    </location>
</feature>
<reference evidence="4 5" key="1">
    <citation type="submission" date="2016-10" db="EMBL/GenBank/DDBJ databases">
        <authorList>
            <person name="de Groot N.N."/>
        </authorList>
    </citation>
    <scope>NUCLEOTIDE SEQUENCE [LARGE SCALE GENOMIC DNA]</scope>
    <source>
        <strain evidence="4 5">CGMCC 1.10210</strain>
    </source>
</reference>
<dbReference type="STRING" id="728005.SAMN04488059_10826"/>
<dbReference type="AlphaFoldDB" id="A0A1I1KRT0"/>
<organism evidence="4 5">
    <name type="scientific">Devosia psychrophila</name>
    <dbReference type="NCBI Taxonomy" id="728005"/>
    <lineage>
        <taxon>Bacteria</taxon>
        <taxon>Pseudomonadati</taxon>
        <taxon>Pseudomonadota</taxon>
        <taxon>Alphaproteobacteria</taxon>
        <taxon>Hyphomicrobiales</taxon>
        <taxon>Devosiaceae</taxon>
        <taxon>Devosia</taxon>
    </lineage>
</organism>
<protein>
    <submittedName>
        <fullName evidence="4">Peptidase family M23</fullName>
    </submittedName>
</protein>
<feature type="domain" description="M23ase beta-sheet core" evidence="3">
    <location>
        <begin position="271"/>
        <end position="365"/>
    </location>
</feature>
<name>A0A1I1KRT0_9HYPH</name>
<dbReference type="CDD" id="cd12797">
    <property type="entry name" value="M23_peptidase"/>
    <property type="match status" value="1"/>
</dbReference>
<sequence>MRNQANFRRSDGEHDPARIRHQGIHPALFYGMFALLLAGNALVGTAFLLAPDISKLLSGQNEQVIAAYEDRIAQLRVEVDRLHSRSYAQAGDMNLQLQELAQQQEVLQEQHQLVRVLVDKAGELGIEAAAPATGDMADLTPLTATGNPDVDATAAAVAQMMGETQFAMTSIAETATQRTDDIVSELDGLGIQVDLPDSLDGVGGPLLAAEDGEEATPMIDDANAVMAALLRYKVARESIDSAPIHMPISGNFRQSSGFGNRTDPFTRGRAFHAGLDFAAPKGTTVFSAGKGVVSFVGSKAGYGNVVEVTHPNGLLTRYGHLSGFLSVEGQAVNTGTPIAKVGSTGRSTGPHLHFEIRKSDVAINPKAFIDAGKRLLAMLG</sequence>
<evidence type="ECO:0000313" key="4">
    <source>
        <dbReference type="EMBL" id="SFC63526.1"/>
    </source>
</evidence>
<proteinExistence type="predicted"/>
<dbReference type="OrthoDB" id="9805070at2"/>
<dbReference type="InterPro" id="IPR050570">
    <property type="entry name" value="Cell_wall_metabolism_enzyme"/>
</dbReference>
<dbReference type="InterPro" id="IPR011055">
    <property type="entry name" value="Dup_hybrid_motif"/>
</dbReference>